<feature type="active site" evidence="6">
    <location>
        <position position="114"/>
    </location>
</feature>
<name>A0A846N485_9PROT</name>
<dbReference type="PROSITE" id="PS00761">
    <property type="entry name" value="SPASE_I_3"/>
    <property type="match status" value="1"/>
</dbReference>
<dbReference type="CDD" id="cd06530">
    <property type="entry name" value="S26_SPase_I"/>
    <property type="match status" value="1"/>
</dbReference>
<comment type="catalytic activity">
    <reaction evidence="1 7">
        <text>Cleavage of hydrophobic, N-terminal signal or leader sequences from secreted and periplasmic proteins.</text>
        <dbReference type="EC" id="3.4.21.89"/>
    </reaction>
</comment>
<dbReference type="GO" id="GO:0004252">
    <property type="term" value="F:serine-type endopeptidase activity"/>
    <property type="evidence" value="ECO:0007669"/>
    <property type="project" value="InterPro"/>
</dbReference>
<accession>A0A846N485</accession>
<evidence type="ECO:0000256" key="2">
    <source>
        <dbReference type="ARBA" id="ARBA00009370"/>
    </source>
</evidence>
<evidence type="ECO:0000256" key="1">
    <source>
        <dbReference type="ARBA" id="ARBA00000677"/>
    </source>
</evidence>
<evidence type="ECO:0000313" key="9">
    <source>
        <dbReference type="EMBL" id="NIK90329.1"/>
    </source>
</evidence>
<dbReference type="RefSeq" id="WP_167084785.1">
    <property type="nucleotide sequence ID" value="NZ_BAAADC010000001.1"/>
</dbReference>
<evidence type="ECO:0000256" key="7">
    <source>
        <dbReference type="RuleBase" id="RU362042"/>
    </source>
</evidence>
<reference evidence="9 10" key="1">
    <citation type="submission" date="2020-03" db="EMBL/GenBank/DDBJ databases">
        <title>Genomic Encyclopedia of Type Strains, Phase IV (KMG-IV): sequencing the most valuable type-strain genomes for metagenomic binning, comparative biology and taxonomic classification.</title>
        <authorList>
            <person name="Goeker M."/>
        </authorList>
    </citation>
    <scope>NUCLEOTIDE SEQUENCE [LARGE SCALE GENOMIC DNA]</scope>
    <source>
        <strain evidence="9 10">DSM 19867</strain>
    </source>
</reference>
<evidence type="ECO:0000256" key="3">
    <source>
        <dbReference type="ARBA" id="ARBA00013208"/>
    </source>
</evidence>
<proteinExistence type="inferred from homology"/>
<dbReference type="InterPro" id="IPR000223">
    <property type="entry name" value="Pept_S26A_signal_pept_1"/>
</dbReference>
<evidence type="ECO:0000256" key="4">
    <source>
        <dbReference type="ARBA" id="ARBA00019232"/>
    </source>
</evidence>
<dbReference type="NCBIfam" id="TIGR02227">
    <property type="entry name" value="sigpep_I_bact"/>
    <property type="match status" value="1"/>
</dbReference>
<dbReference type="PANTHER" id="PTHR43390">
    <property type="entry name" value="SIGNAL PEPTIDASE I"/>
    <property type="match status" value="1"/>
</dbReference>
<feature type="domain" description="Peptidase S26" evidence="8">
    <location>
        <begin position="22"/>
        <end position="227"/>
    </location>
</feature>
<dbReference type="AlphaFoldDB" id="A0A846N485"/>
<evidence type="ECO:0000256" key="5">
    <source>
        <dbReference type="ARBA" id="ARBA00022801"/>
    </source>
</evidence>
<dbReference type="InterPro" id="IPR036286">
    <property type="entry name" value="LexA/Signal_pep-like_sf"/>
</dbReference>
<comment type="similarity">
    <text evidence="2 7">Belongs to the peptidase S26 family.</text>
</comment>
<dbReference type="InterPro" id="IPR019533">
    <property type="entry name" value="Peptidase_S26"/>
</dbReference>
<dbReference type="InterPro" id="IPR019757">
    <property type="entry name" value="Pept_S26A_signal_pept_1_Lys-AS"/>
</dbReference>
<dbReference type="GO" id="GO:0006465">
    <property type="term" value="P:signal peptide processing"/>
    <property type="evidence" value="ECO:0007669"/>
    <property type="project" value="InterPro"/>
</dbReference>
<dbReference type="Gene3D" id="2.10.109.10">
    <property type="entry name" value="Umud Fragment, subunit A"/>
    <property type="match status" value="1"/>
</dbReference>
<protein>
    <recommendedName>
        <fullName evidence="4 7">Signal peptidase I</fullName>
        <ecNumber evidence="3 7">3.4.21.89</ecNumber>
    </recommendedName>
</protein>
<sequence length="257" mass="28994">MGGQQTSSGEGRAEAAPVESWWDILKVLALALLIALTERTLLYQPYNIPSGSMEETLLVGDFLLVEKFAYGYSRYALPWGRLLPSFKPLFARAPERGDVVVFALPSDPSRDFIKRVIGLPGDRVQMRHGVLYLNDKPVPKLRVADYIEDENGYIHHVARYRETLPGGKSYLVLDRESDGPSDTTAVYTVPAGQYFMLGDNRDDSDDSRGIVGYVPAENLIGKAELKFFSIDERKTGVFTFWHWPRAVRFARLFRAID</sequence>
<organism evidence="9 10">
    <name type="scientific">Rhizomicrobium palustre</name>
    <dbReference type="NCBI Taxonomy" id="189966"/>
    <lineage>
        <taxon>Bacteria</taxon>
        <taxon>Pseudomonadati</taxon>
        <taxon>Pseudomonadota</taxon>
        <taxon>Alphaproteobacteria</taxon>
        <taxon>Micropepsales</taxon>
        <taxon>Micropepsaceae</taxon>
        <taxon>Rhizomicrobium</taxon>
    </lineage>
</organism>
<dbReference type="Proteomes" id="UP000570514">
    <property type="component" value="Unassembled WGS sequence"/>
</dbReference>
<evidence type="ECO:0000259" key="8">
    <source>
        <dbReference type="Pfam" id="PF10502"/>
    </source>
</evidence>
<evidence type="ECO:0000313" key="10">
    <source>
        <dbReference type="Proteomes" id="UP000570514"/>
    </source>
</evidence>
<dbReference type="PRINTS" id="PR00727">
    <property type="entry name" value="LEADERPTASE"/>
</dbReference>
<dbReference type="SUPFAM" id="SSF51306">
    <property type="entry name" value="LexA/Signal peptidase"/>
    <property type="match status" value="1"/>
</dbReference>
<gene>
    <name evidence="9" type="ORF">FHS83_003647</name>
</gene>
<dbReference type="PROSITE" id="PS00760">
    <property type="entry name" value="SPASE_I_2"/>
    <property type="match status" value="1"/>
</dbReference>
<dbReference type="Pfam" id="PF10502">
    <property type="entry name" value="Peptidase_S26"/>
    <property type="match status" value="1"/>
</dbReference>
<comment type="caution">
    <text evidence="9">The sequence shown here is derived from an EMBL/GenBank/DDBJ whole genome shotgun (WGS) entry which is preliminary data.</text>
</comment>
<keyword evidence="5 7" id="KW-0378">Hydrolase</keyword>
<dbReference type="EC" id="3.4.21.89" evidence="3 7"/>
<dbReference type="GO" id="GO:0009003">
    <property type="term" value="F:signal peptidase activity"/>
    <property type="evidence" value="ECO:0007669"/>
    <property type="project" value="UniProtKB-EC"/>
</dbReference>
<evidence type="ECO:0000256" key="6">
    <source>
        <dbReference type="PIRSR" id="PIRSR600223-1"/>
    </source>
</evidence>
<feature type="active site" evidence="6">
    <location>
        <position position="52"/>
    </location>
</feature>
<dbReference type="EMBL" id="JAASRM010000001">
    <property type="protein sequence ID" value="NIK90329.1"/>
    <property type="molecule type" value="Genomic_DNA"/>
</dbReference>
<dbReference type="PANTHER" id="PTHR43390:SF1">
    <property type="entry name" value="CHLOROPLAST PROCESSING PEPTIDASE"/>
    <property type="match status" value="1"/>
</dbReference>
<dbReference type="GO" id="GO:0016020">
    <property type="term" value="C:membrane"/>
    <property type="evidence" value="ECO:0007669"/>
    <property type="project" value="UniProtKB-SubCell"/>
</dbReference>
<dbReference type="InterPro" id="IPR019758">
    <property type="entry name" value="Pept_S26A_signal_pept_1_CS"/>
</dbReference>
<keyword evidence="7" id="KW-0645">Protease</keyword>
<keyword evidence="10" id="KW-1185">Reference proteome</keyword>
<comment type="subcellular location">
    <subcellularLocation>
        <location evidence="7">Membrane</location>
        <topology evidence="7">Single-pass type II membrane protein</topology>
    </subcellularLocation>
</comment>